<dbReference type="Proteomes" id="UP000015106">
    <property type="component" value="Chromosome 7"/>
</dbReference>
<feature type="region of interest" description="Disordered" evidence="1">
    <location>
        <begin position="154"/>
        <end position="179"/>
    </location>
</feature>
<name>A0A8R7R554_TRIUA</name>
<reference evidence="3" key="1">
    <citation type="journal article" date="2013" name="Nature">
        <title>Draft genome of the wheat A-genome progenitor Triticum urartu.</title>
        <authorList>
            <person name="Ling H.Q."/>
            <person name="Zhao S."/>
            <person name="Liu D."/>
            <person name="Wang J."/>
            <person name="Sun H."/>
            <person name="Zhang C."/>
            <person name="Fan H."/>
            <person name="Li D."/>
            <person name="Dong L."/>
            <person name="Tao Y."/>
            <person name="Gao C."/>
            <person name="Wu H."/>
            <person name="Li Y."/>
            <person name="Cui Y."/>
            <person name="Guo X."/>
            <person name="Zheng S."/>
            <person name="Wang B."/>
            <person name="Yu K."/>
            <person name="Liang Q."/>
            <person name="Yang W."/>
            <person name="Lou X."/>
            <person name="Chen J."/>
            <person name="Feng M."/>
            <person name="Jian J."/>
            <person name="Zhang X."/>
            <person name="Luo G."/>
            <person name="Jiang Y."/>
            <person name="Liu J."/>
            <person name="Wang Z."/>
            <person name="Sha Y."/>
            <person name="Zhang B."/>
            <person name="Wu H."/>
            <person name="Tang D."/>
            <person name="Shen Q."/>
            <person name="Xue P."/>
            <person name="Zou S."/>
            <person name="Wang X."/>
            <person name="Liu X."/>
            <person name="Wang F."/>
            <person name="Yang Y."/>
            <person name="An X."/>
            <person name="Dong Z."/>
            <person name="Zhang K."/>
            <person name="Zhang X."/>
            <person name="Luo M.C."/>
            <person name="Dvorak J."/>
            <person name="Tong Y."/>
            <person name="Wang J."/>
            <person name="Yang H."/>
            <person name="Li Z."/>
            <person name="Wang D."/>
            <person name="Zhang A."/>
            <person name="Wang J."/>
        </authorList>
    </citation>
    <scope>NUCLEOTIDE SEQUENCE</scope>
    <source>
        <strain evidence="3">cv. G1812</strain>
    </source>
</reference>
<keyword evidence="3" id="KW-1185">Reference proteome</keyword>
<feature type="compositionally biased region" description="Basic and acidic residues" evidence="1">
    <location>
        <begin position="158"/>
        <end position="170"/>
    </location>
</feature>
<evidence type="ECO:0000313" key="2">
    <source>
        <dbReference type="EnsemblPlants" id="TuG1812G0700004715.01.T01.cds340373"/>
    </source>
</evidence>
<protein>
    <submittedName>
        <fullName evidence="2">Uncharacterized protein</fullName>
    </submittedName>
</protein>
<sequence>MSRRRLASSSEAERALSRRAMVRRAFSISSRMLICGLDSVALSGDSATWFLMTASLVLGSLLMLERGSLLLLLMLVPTATWSSSPEQAPRTRFGAGDCTSRTDPGRFGVLAAAGLAIKVGFRRTREEQECRSAAAAALRRGSRAGGSTVVPAMVAAAESREQRSNDDHVSTDLAAGGRK</sequence>
<reference evidence="2" key="3">
    <citation type="submission" date="2022-06" db="UniProtKB">
        <authorList>
            <consortium name="EnsemblPlants"/>
        </authorList>
    </citation>
    <scope>IDENTIFICATION</scope>
</reference>
<proteinExistence type="predicted"/>
<evidence type="ECO:0000313" key="3">
    <source>
        <dbReference type="Proteomes" id="UP000015106"/>
    </source>
</evidence>
<organism evidence="2 3">
    <name type="scientific">Triticum urartu</name>
    <name type="common">Red wild einkorn</name>
    <name type="synonym">Crithodium urartu</name>
    <dbReference type="NCBI Taxonomy" id="4572"/>
    <lineage>
        <taxon>Eukaryota</taxon>
        <taxon>Viridiplantae</taxon>
        <taxon>Streptophyta</taxon>
        <taxon>Embryophyta</taxon>
        <taxon>Tracheophyta</taxon>
        <taxon>Spermatophyta</taxon>
        <taxon>Magnoliopsida</taxon>
        <taxon>Liliopsida</taxon>
        <taxon>Poales</taxon>
        <taxon>Poaceae</taxon>
        <taxon>BOP clade</taxon>
        <taxon>Pooideae</taxon>
        <taxon>Triticodae</taxon>
        <taxon>Triticeae</taxon>
        <taxon>Triticinae</taxon>
        <taxon>Triticum</taxon>
    </lineage>
</organism>
<evidence type="ECO:0000256" key="1">
    <source>
        <dbReference type="SAM" id="MobiDB-lite"/>
    </source>
</evidence>
<dbReference type="EnsemblPlants" id="TuG1812G0700004715.01.T01">
    <property type="protein sequence ID" value="TuG1812G0700004715.01.T01.cds340373"/>
    <property type="gene ID" value="TuG1812G0700004715.01"/>
</dbReference>
<accession>A0A8R7R554</accession>
<dbReference type="AlphaFoldDB" id="A0A8R7R554"/>
<dbReference type="Gramene" id="TuG1812G0700004715.01.T01">
    <property type="protein sequence ID" value="TuG1812G0700004715.01.T01.cds340373"/>
    <property type="gene ID" value="TuG1812G0700004715.01"/>
</dbReference>
<reference evidence="2" key="2">
    <citation type="submission" date="2018-03" db="EMBL/GenBank/DDBJ databases">
        <title>The Triticum urartu genome reveals the dynamic nature of wheat genome evolution.</title>
        <authorList>
            <person name="Ling H."/>
            <person name="Ma B."/>
            <person name="Shi X."/>
            <person name="Liu H."/>
            <person name="Dong L."/>
            <person name="Sun H."/>
            <person name="Cao Y."/>
            <person name="Gao Q."/>
            <person name="Zheng S."/>
            <person name="Li Y."/>
            <person name="Yu Y."/>
            <person name="Du H."/>
            <person name="Qi M."/>
            <person name="Li Y."/>
            <person name="Yu H."/>
            <person name="Cui Y."/>
            <person name="Wang N."/>
            <person name="Chen C."/>
            <person name="Wu H."/>
            <person name="Zhao Y."/>
            <person name="Zhang J."/>
            <person name="Li Y."/>
            <person name="Zhou W."/>
            <person name="Zhang B."/>
            <person name="Hu W."/>
            <person name="Eijk M."/>
            <person name="Tang J."/>
            <person name="Witsenboer H."/>
            <person name="Zhao S."/>
            <person name="Li Z."/>
            <person name="Zhang A."/>
            <person name="Wang D."/>
            <person name="Liang C."/>
        </authorList>
    </citation>
    <scope>NUCLEOTIDE SEQUENCE [LARGE SCALE GENOMIC DNA]</scope>
    <source>
        <strain evidence="2">cv. G1812</strain>
    </source>
</reference>